<evidence type="ECO:0000256" key="3">
    <source>
        <dbReference type="ARBA" id="ARBA00010318"/>
    </source>
</evidence>
<feature type="binding site" evidence="9">
    <location>
        <position position="140"/>
    </location>
    <ligand>
        <name>NADP(+)</name>
        <dbReference type="ChEBI" id="CHEBI:58349"/>
    </ligand>
</feature>
<proteinExistence type="inferred from homology"/>
<keyword evidence="4 9" id="KW-0028">Amino-acid biosynthesis</keyword>
<comment type="cofactor">
    <cofactor evidence="9">
        <name>Mg(2+)</name>
        <dbReference type="ChEBI" id="CHEBI:18420"/>
    </cofactor>
    <text evidence="9">Binds 2 magnesium ions per subunit.</text>
</comment>
<evidence type="ECO:0000256" key="2">
    <source>
        <dbReference type="ARBA" id="ARBA00004885"/>
    </source>
</evidence>
<feature type="domain" description="KARI N-terminal Rossmann" evidence="11">
    <location>
        <begin position="8"/>
        <end position="189"/>
    </location>
</feature>
<dbReference type="PANTHER" id="PTHR21371:SF1">
    <property type="entry name" value="KETOL-ACID REDUCTOISOMERASE, MITOCHONDRIAL"/>
    <property type="match status" value="1"/>
</dbReference>
<evidence type="ECO:0000256" key="8">
    <source>
        <dbReference type="ARBA" id="ARBA00023304"/>
    </source>
</evidence>
<evidence type="ECO:0000313" key="13">
    <source>
        <dbReference type="EMBL" id="TSA86251.1"/>
    </source>
</evidence>
<dbReference type="PANTHER" id="PTHR21371">
    <property type="entry name" value="KETOL-ACID REDUCTOISOMERASE, MITOCHONDRIAL"/>
    <property type="match status" value="1"/>
</dbReference>
<evidence type="ECO:0000256" key="6">
    <source>
        <dbReference type="ARBA" id="ARBA00022842"/>
    </source>
</evidence>
<feature type="binding site" evidence="9 10">
    <location>
        <position position="198"/>
    </location>
    <ligand>
        <name>Mg(2+)</name>
        <dbReference type="ChEBI" id="CHEBI:18420"/>
        <label>1</label>
    </ligand>
</feature>
<dbReference type="RefSeq" id="WP_120947360.1">
    <property type="nucleotide sequence ID" value="NZ_QXQP01000007.1"/>
</dbReference>
<keyword evidence="14" id="KW-1185">Reference proteome</keyword>
<dbReference type="PIRSF" id="PIRSF000116">
    <property type="entry name" value="IlvC_gammaproteo"/>
    <property type="match status" value="1"/>
</dbReference>
<dbReference type="GO" id="GO:0009097">
    <property type="term" value="P:isoleucine biosynthetic process"/>
    <property type="evidence" value="ECO:0007669"/>
    <property type="project" value="UniProtKB-UniRule"/>
</dbReference>
<evidence type="ECO:0000313" key="14">
    <source>
        <dbReference type="Proteomes" id="UP000319322"/>
    </source>
</evidence>
<dbReference type="Pfam" id="PF01450">
    <property type="entry name" value="KARI_C"/>
    <property type="match status" value="1"/>
</dbReference>
<dbReference type="GO" id="GO:0016853">
    <property type="term" value="F:isomerase activity"/>
    <property type="evidence" value="ECO:0007669"/>
    <property type="project" value="UniProtKB-KW"/>
</dbReference>
<dbReference type="PROSITE" id="PS51850">
    <property type="entry name" value="KARI_N"/>
    <property type="match status" value="1"/>
</dbReference>
<dbReference type="GO" id="GO:0000287">
    <property type="term" value="F:magnesium ion binding"/>
    <property type="evidence" value="ECO:0007669"/>
    <property type="project" value="UniProtKB-UniRule"/>
</dbReference>
<dbReference type="UniPathway" id="UPA00047">
    <property type="reaction ID" value="UER00056"/>
</dbReference>
<dbReference type="SUPFAM" id="SSF48179">
    <property type="entry name" value="6-phosphogluconate dehydrogenase C-terminal domain-like"/>
    <property type="match status" value="1"/>
</dbReference>
<gene>
    <name evidence="9 13" type="primary">ilvC</name>
    <name evidence="13" type="ORF">FNE76_01865</name>
</gene>
<dbReference type="Gene3D" id="3.40.50.720">
    <property type="entry name" value="NAD(P)-binding Rossmann-like Domain"/>
    <property type="match status" value="1"/>
</dbReference>
<reference evidence="13" key="1">
    <citation type="submission" date="2019-07" db="EMBL/GenBank/DDBJ databases">
        <title>Helicobacter labacensis sp. nov., Helicobacter mehlei sp. nov. and Helicobacter vulpis sp. nov., isolated from gastric mucosa of red fox (Vulpis vulpis).</title>
        <authorList>
            <person name="Kusar D."/>
            <person name="Gruntar I."/>
            <person name="Pate M."/>
            <person name="Zajc U."/>
            <person name="Ocepek M."/>
        </authorList>
    </citation>
    <scope>NUCLEOTIDE SEQUENCE [LARGE SCALE GENOMIC DNA]</scope>
    <source>
        <strain evidence="13">L8b</strain>
    </source>
</reference>
<dbReference type="EMBL" id="VKGC01000003">
    <property type="protein sequence ID" value="TSA86251.1"/>
    <property type="molecule type" value="Genomic_DNA"/>
</dbReference>
<evidence type="ECO:0000256" key="9">
    <source>
        <dbReference type="HAMAP-Rule" id="MF_00435"/>
    </source>
</evidence>
<feature type="binding site" evidence="9 10">
    <location>
        <position position="202"/>
    </location>
    <ligand>
        <name>Mg(2+)</name>
        <dbReference type="ChEBI" id="CHEBI:18420"/>
        <label>1</label>
    </ligand>
</feature>
<comment type="catalytic activity">
    <reaction evidence="9">
        <text>(2R,3R)-2,3-dihydroxy-3-methylpentanoate + NADP(+) = (S)-2-ethyl-2-hydroxy-3-oxobutanoate + NADPH + H(+)</text>
        <dbReference type="Rhea" id="RHEA:13493"/>
        <dbReference type="ChEBI" id="CHEBI:15378"/>
        <dbReference type="ChEBI" id="CHEBI:49256"/>
        <dbReference type="ChEBI" id="CHEBI:49258"/>
        <dbReference type="ChEBI" id="CHEBI:57783"/>
        <dbReference type="ChEBI" id="CHEBI:58349"/>
        <dbReference type="EC" id="1.1.1.86"/>
    </reaction>
</comment>
<comment type="catalytic activity">
    <reaction evidence="9">
        <text>(2R)-2,3-dihydroxy-3-methylbutanoate + NADP(+) = (2S)-2-acetolactate + NADPH + H(+)</text>
        <dbReference type="Rhea" id="RHEA:22068"/>
        <dbReference type="ChEBI" id="CHEBI:15378"/>
        <dbReference type="ChEBI" id="CHEBI:49072"/>
        <dbReference type="ChEBI" id="CHEBI:57783"/>
        <dbReference type="ChEBI" id="CHEBI:58349"/>
        <dbReference type="ChEBI" id="CHEBI:58476"/>
        <dbReference type="EC" id="1.1.1.86"/>
    </reaction>
</comment>
<reference evidence="13" key="2">
    <citation type="submission" date="2019-07" db="EMBL/GenBank/DDBJ databases">
        <authorList>
            <person name="Papic B."/>
        </authorList>
    </citation>
    <scope>NUCLEOTIDE SEQUENCE [LARGE SCALE GENOMIC DNA]</scope>
    <source>
        <strain evidence="13">L8b</strain>
    </source>
</reference>
<dbReference type="Gene3D" id="6.10.240.10">
    <property type="match status" value="1"/>
</dbReference>
<protein>
    <recommendedName>
        <fullName evidence="9">Ketol-acid reductoisomerase (NADP(+))</fullName>
        <shortName evidence="9">KARI</shortName>
        <ecNumber evidence="9">1.1.1.86</ecNumber>
    </recommendedName>
    <alternativeName>
        <fullName evidence="9">Acetohydroxy-acid isomeroreductase</fullName>
        <shortName evidence="9">AHIR</shortName>
    </alternativeName>
    <alternativeName>
        <fullName evidence="9">Alpha-keto-beta-hydroxylacyl reductoisomerase</fullName>
    </alternativeName>
</protein>
<comment type="function">
    <text evidence="9">Involved in the biosynthesis of branched-chain amino acids (BCAA). Catalyzes an alkyl-migration followed by a ketol-acid reduction of (S)-2-acetolactate (S2AL) to yield (R)-2,3-dihydroxy-isovalerate. In the isomerase reaction, S2AL is rearranged via a Mg-dependent methyl migration to produce 3-hydroxy-3-methyl-2-ketobutyrate (HMKB). In the reductase reaction, this 2-ketoacid undergoes a metal-dependent reduction by NADPH to yield (R)-2,3-dihydroxy-isovalerate.</text>
</comment>
<dbReference type="UniPathway" id="UPA00049">
    <property type="reaction ID" value="UER00060"/>
</dbReference>
<evidence type="ECO:0000256" key="7">
    <source>
        <dbReference type="ARBA" id="ARBA00023002"/>
    </source>
</evidence>
<dbReference type="NCBIfam" id="NF004017">
    <property type="entry name" value="PRK05479.1"/>
    <property type="match status" value="1"/>
</dbReference>
<dbReference type="GO" id="GO:0005829">
    <property type="term" value="C:cytosol"/>
    <property type="evidence" value="ECO:0007669"/>
    <property type="project" value="TreeGrafter"/>
</dbReference>
<dbReference type="GO" id="GO:0050661">
    <property type="term" value="F:NADP binding"/>
    <property type="evidence" value="ECO:0007669"/>
    <property type="project" value="InterPro"/>
</dbReference>
<dbReference type="Pfam" id="PF07991">
    <property type="entry name" value="KARI_N"/>
    <property type="match status" value="1"/>
</dbReference>
<feature type="binding site" evidence="9">
    <location>
        <position position="57"/>
    </location>
    <ligand>
        <name>NADP(+)</name>
        <dbReference type="ChEBI" id="CHEBI:58349"/>
    </ligand>
</feature>
<keyword evidence="7 9" id="KW-0560">Oxidoreductase</keyword>
<comment type="similarity">
    <text evidence="3 9 10">Belongs to the ketol-acid reductoisomerase family.</text>
</comment>
<evidence type="ECO:0000256" key="5">
    <source>
        <dbReference type="ARBA" id="ARBA00022723"/>
    </source>
</evidence>
<dbReference type="OrthoDB" id="9804088at2"/>
<comment type="pathway">
    <text evidence="2 9">Amino-acid biosynthesis; L-isoleucine biosynthesis; L-isoleucine from 2-oxobutanoate: step 2/4.</text>
</comment>
<feature type="binding site" evidence="9 10">
    <location>
        <position position="238"/>
    </location>
    <ligand>
        <name>Mg(2+)</name>
        <dbReference type="ChEBI" id="CHEBI:18420"/>
        <label>2</label>
    </ligand>
</feature>
<dbReference type="GO" id="GO:0009099">
    <property type="term" value="P:L-valine biosynthetic process"/>
    <property type="evidence" value="ECO:0007669"/>
    <property type="project" value="UniProtKB-UniRule"/>
</dbReference>
<dbReference type="Proteomes" id="UP000319322">
    <property type="component" value="Unassembled WGS sequence"/>
</dbReference>
<dbReference type="EC" id="1.1.1.86" evidence="9"/>
<dbReference type="NCBIfam" id="TIGR00465">
    <property type="entry name" value="ilvC"/>
    <property type="match status" value="1"/>
</dbReference>
<evidence type="ECO:0000256" key="1">
    <source>
        <dbReference type="ARBA" id="ARBA00004864"/>
    </source>
</evidence>
<dbReference type="SUPFAM" id="SSF51735">
    <property type="entry name" value="NAD(P)-binding Rossmann-fold domains"/>
    <property type="match status" value="1"/>
</dbReference>
<keyword evidence="8 9" id="KW-0100">Branched-chain amino acid biosynthesis</keyword>
<dbReference type="InterPro" id="IPR013023">
    <property type="entry name" value="KARI"/>
</dbReference>
<dbReference type="AlphaFoldDB" id="A0A553V200"/>
<name>A0A553V200_9HELI</name>
<evidence type="ECO:0000259" key="11">
    <source>
        <dbReference type="PROSITE" id="PS51850"/>
    </source>
</evidence>
<evidence type="ECO:0000256" key="10">
    <source>
        <dbReference type="PROSITE-ProRule" id="PRU01198"/>
    </source>
</evidence>
<dbReference type="InterPro" id="IPR008927">
    <property type="entry name" value="6-PGluconate_DH-like_C_sf"/>
</dbReference>
<keyword evidence="9" id="KW-0521">NADP</keyword>
<dbReference type="GO" id="GO:0004455">
    <property type="term" value="F:ketol-acid reductoisomerase activity"/>
    <property type="evidence" value="ECO:0007669"/>
    <property type="project" value="UniProtKB-UniRule"/>
</dbReference>
<comment type="pathway">
    <text evidence="1 9">Amino-acid biosynthesis; L-valine biosynthesis; L-valine from pyruvate: step 2/4.</text>
</comment>
<comment type="caution">
    <text evidence="13">The sequence shown here is derived from an EMBL/GenBank/DDBJ whole genome shotgun (WGS) entry which is preliminary data.</text>
</comment>
<dbReference type="PROSITE" id="PS51851">
    <property type="entry name" value="KARI_C"/>
    <property type="match status" value="1"/>
</dbReference>
<feature type="binding site" evidence="9">
    <location>
        <begin position="31"/>
        <end position="34"/>
    </location>
    <ligand>
        <name>NADP(+)</name>
        <dbReference type="ChEBI" id="CHEBI:58349"/>
    </ligand>
</feature>
<feature type="binding site" evidence="9 10">
    <location>
        <position position="198"/>
    </location>
    <ligand>
        <name>Mg(2+)</name>
        <dbReference type="ChEBI" id="CHEBI:18420"/>
        <label>2</label>
    </ligand>
</feature>
<dbReference type="HAMAP" id="MF_00435">
    <property type="entry name" value="IlvC"/>
    <property type="match status" value="1"/>
</dbReference>
<sequence length="335" mass="36203">MAGFGGFLPIYTDQDGDLGLITSQRVGVLGYGAQGCAHALNLRDSGVDVQIGLYAHSNSTSLAQQEGFEVCSVSECAQECDLLAVMLPDEIHQQVYTQEIAPFLRPNQTLLFAHGFSVHFKQIQAPKGVGVILCAPKGPGYALREKYQQNSGLFALVGVEQDSQQGNARDLALSYAIAIGSGRVGILETTFKHEACADLFGEQAVLCGGLVGLLQNAFNTLLEAGYPAELAYFECVHEIKLIADLIYNKGLVSMQEHISNTAEYGGLLAAQKLINLESKARMQELLSQIESGEFTRAFMQEAQGGHKMLTQNKSQLANQPLEQVGAHLRAHLFKA</sequence>
<feature type="active site" evidence="9">
    <location>
        <position position="114"/>
    </location>
</feature>
<dbReference type="InterPro" id="IPR036291">
    <property type="entry name" value="NAD(P)-bd_dom_sf"/>
</dbReference>
<keyword evidence="6 9" id="KW-0460">Magnesium</keyword>
<feature type="binding site" evidence="9 10">
    <location>
        <position position="234"/>
    </location>
    <ligand>
        <name>Mg(2+)</name>
        <dbReference type="ChEBI" id="CHEBI:18420"/>
        <label>2</label>
    </ligand>
</feature>
<dbReference type="InterPro" id="IPR014359">
    <property type="entry name" value="KARI_prok"/>
</dbReference>
<keyword evidence="13" id="KW-0413">Isomerase</keyword>
<comment type="caution">
    <text evidence="9">Lacks conserved residue(s) required for the propagation of feature annotation.</text>
</comment>
<feature type="binding site" evidence="9">
    <location>
        <position position="59"/>
    </location>
    <ligand>
        <name>NADP(+)</name>
        <dbReference type="ChEBI" id="CHEBI:58349"/>
    </ligand>
</feature>
<evidence type="ECO:0000259" key="12">
    <source>
        <dbReference type="PROSITE" id="PS51851"/>
    </source>
</evidence>
<organism evidence="13 14">
    <name type="scientific">Helicobacter mehlei</name>
    <dbReference type="NCBI Taxonomy" id="2316080"/>
    <lineage>
        <taxon>Bacteria</taxon>
        <taxon>Pseudomonadati</taxon>
        <taxon>Campylobacterota</taxon>
        <taxon>Epsilonproteobacteria</taxon>
        <taxon>Campylobacterales</taxon>
        <taxon>Helicobacteraceae</taxon>
        <taxon>Helicobacter</taxon>
    </lineage>
</organism>
<accession>A0A553V200</accession>
<dbReference type="InterPro" id="IPR000506">
    <property type="entry name" value="KARI_C"/>
</dbReference>
<feature type="binding site" evidence="9 10">
    <location>
        <position position="259"/>
    </location>
    <ligand>
        <name>substrate</name>
    </ligand>
</feature>
<feature type="domain" description="KARI C-terminal knotted" evidence="12">
    <location>
        <begin position="190"/>
        <end position="335"/>
    </location>
</feature>
<dbReference type="InterPro" id="IPR013116">
    <property type="entry name" value="KARI_N"/>
</dbReference>
<keyword evidence="5 9" id="KW-0479">Metal-binding</keyword>
<evidence type="ECO:0000256" key="4">
    <source>
        <dbReference type="ARBA" id="ARBA00022605"/>
    </source>
</evidence>